<keyword evidence="4 8" id="KW-0479">Metal-binding</keyword>
<proteinExistence type="inferred from homology"/>
<dbReference type="Gene3D" id="3.40.630.10">
    <property type="entry name" value="Zn peptidases"/>
    <property type="match status" value="1"/>
</dbReference>
<evidence type="ECO:0000256" key="4">
    <source>
        <dbReference type="ARBA" id="ARBA00022723"/>
    </source>
</evidence>
<dbReference type="InterPro" id="IPR008007">
    <property type="entry name" value="Peptidase_M42"/>
</dbReference>
<dbReference type="CDD" id="cd05656">
    <property type="entry name" value="M42_Frv"/>
    <property type="match status" value="1"/>
</dbReference>
<comment type="caution">
    <text evidence="9">The sequence shown here is derived from an EMBL/GenBank/DDBJ whole genome shotgun (WGS) entry which is preliminary data.</text>
</comment>
<feature type="binding site" evidence="8">
    <location>
        <position position="317"/>
    </location>
    <ligand>
        <name>Zn(2+)</name>
        <dbReference type="ChEBI" id="CHEBI:29105"/>
        <label>2</label>
    </ligand>
</feature>
<feature type="binding site" evidence="8">
    <location>
        <position position="175"/>
    </location>
    <ligand>
        <name>Zn(2+)</name>
        <dbReference type="ChEBI" id="CHEBI:29105"/>
        <label>2</label>
    </ligand>
</feature>
<dbReference type="Pfam" id="PF05343">
    <property type="entry name" value="Peptidase_M42"/>
    <property type="match status" value="1"/>
</dbReference>
<dbReference type="GO" id="GO:0006508">
    <property type="term" value="P:proteolysis"/>
    <property type="evidence" value="ECO:0007669"/>
    <property type="project" value="UniProtKB-KW"/>
</dbReference>
<keyword evidence="3" id="KW-0645">Protease</keyword>
<feature type="binding site" evidence="8">
    <location>
        <position position="62"/>
    </location>
    <ligand>
        <name>Zn(2+)</name>
        <dbReference type="ChEBI" id="CHEBI:29105"/>
        <label>1</label>
    </ligand>
</feature>
<accession>A0A437KCU2</accession>
<reference evidence="9 10" key="1">
    <citation type="submission" date="2019-01" db="EMBL/GenBank/DDBJ databases">
        <title>Bacillus sp. M5HDSG1-1, whole genome shotgun sequence.</title>
        <authorList>
            <person name="Tuo L."/>
        </authorList>
    </citation>
    <scope>NUCLEOTIDE SEQUENCE [LARGE SCALE GENOMIC DNA]</scope>
    <source>
        <strain evidence="9 10">M5HDSG1-1</strain>
    </source>
</reference>
<evidence type="ECO:0000256" key="6">
    <source>
        <dbReference type="PIRNR" id="PIRNR001123"/>
    </source>
</evidence>
<dbReference type="AlphaFoldDB" id="A0A437KCU2"/>
<keyword evidence="5" id="KW-0378">Hydrolase</keyword>
<feature type="binding site" evidence="8">
    <location>
        <position position="230"/>
    </location>
    <ligand>
        <name>Zn(2+)</name>
        <dbReference type="ChEBI" id="CHEBI:29105"/>
        <label>1</label>
    </ligand>
</feature>
<evidence type="ECO:0000256" key="1">
    <source>
        <dbReference type="ARBA" id="ARBA00006272"/>
    </source>
</evidence>
<sequence>MIELLKELTELHGPCGFEDDVAAFIASRLRGHVDTIDVDGAGNLIVTKKGSKPGPKIVIAAHMDEVGFIVKKVEDNGLIRFEKLGGHDDRILLSQRVQIKTKQGMRAGVIGTISAHMVKFDDAQKVRTHKQQYIDVGAASKKEAEDLGVEVGDSIVWHPHFDKLTESRFSSKAFDDRAGCACLIKVLEELNADDFAGEIVGAFTVQEEVGLRGARVVSHQTDADVAIALDTTAVSDTPEEMMDRTLALGAGTGIKIMDFSLISNRKVREQLQLLAKEQNIPYQLEVFPGIGTDAGELSLAGKGIPTGVLSIPSRYAHSPNEVIDIIDFQATKDLLIVFILHMKKAEEYKFQI</sequence>
<dbReference type="InterPro" id="IPR051464">
    <property type="entry name" value="Peptidase_M42_aminopept"/>
</dbReference>
<name>A0A437KCU2_9BACI</name>
<dbReference type="GO" id="GO:0046872">
    <property type="term" value="F:metal ion binding"/>
    <property type="evidence" value="ECO:0007669"/>
    <property type="project" value="UniProtKB-UniRule"/>
</dbReference>
<dbReference type="SUPFAM" id="SSF101821">
    <property type="entry name" value="Aminopeptidase/glucanase lid domain"/>
    <property type="match status" value="1"/>
</dbReference>
<dbReference type="PANTHER" id="PTHR32481">
    <property type="entry name" value="AMINOPEPTIDASE"/>
    <property type="match status" value="1"/>
</dbReference>
<dbReference type="SUPFAM" id="SSF53187">
    <property type="entry name" value="Zn-dependent exopeptidases"/>
    <property type="match status" value="1"/>
</dbReference>
<feature type="binding site" evidence="8">
    <location>
        <position position="175"/>
    </location>
    <ligand>
        <name>Zn(2+)</name>
        <dbReference type="ChEBI" id="CHEBI:29105"/>
        <label>1</label>
    </ligand>
</feature>
<comment type="similarity">
    <text evidence="1 6">Belongs to the peptidase M42 family.</text>
</comment>
<evidence type="ECO:0000256" key="5">
    <source>
        <dbReference type="ARBA" id="ARBA00022801"/>
    </source>
</evidence>
<dbReference type="Proteomes" id="UP000288024">
    <property type="component" value="Unassembled WGS sequence"/>
</dbReference>
<dbReference type="EMBL" id="RZTZ01000003">
    <property type="protein sequence ID" value="RVT63797.1"/>
    <property type="molecule type" value="Genomic_DNA"/>
</dbReference>
<evidence type="ECO:0000256" key="7">
    <source>
        <dbReference type="PIRSR" id="PIRSR001123-1"/>
    </source>
</evidence>
<organism evidence="9 10">
    <name type="scientific">Niallia taxi</name>
    <dbReference type="NCBI Taxonomy" id="2499688"/>
    <lineage>
        <taxon>Bacteria</taxon>
        <taxon>Bacillati</taxon>
        <taxon>Bacillota</taxon>
        <taxon>Bacilli</taxon>
        <taxon>Bacillales</taxon>
        <taxon>Bacillaceae</taxon>
        <taxon>Niallia</taxon>
    </lineage>
</organism>
<dbReference type="Gene3D" id="2.40.30.40">
    <property type="entry name" value="Peptidase M42, domain 2"/>
    <property type="match status" value="1"/>
</dbReference>
<evidence type="ECO:0000256" key="2">
    <source>
        <dbReference type="ARBA" id="ARBA00022438"/>
    </source>
</evidence>
<dbReference type="GO" id="GO:0004177">
    <property type="term" value="F:aminopeptidase activity"/>
    <property type="evidence" value="ECO:0007669"/>
    <property type="project" value="UniProtKB-UniRule"/>
</dbReference>
<comment type="cofactor">
    <cofactor evidence="8">
        <name>a divalent metal cation</name>
        <dbReference type="ChEBI" id="CHEBI:60240"/>
    </cofactor>
    <text evidence="8">Binds 2 divalent metal cations per subunit.</text>
</comment>
<gene>
    <name evidence="9" type="ORF">EM808_11095</name>
</gene>
<evidence type="ECO:0000313" key="9">
    <source>
        <dbReference type="EMBL" id="RVT63797.1"/>
    </source>
</evidence>
<dbReference type="PANTHER" id="PTHR32481:SF7">
    <property type="entry name" value="AMINOPEPTIDASE YHFE-RELATED"/>
    <property type="match status" value="1"/>
</dbReference>
<evidence type="ECO:0000313" key="10">
    <source>
        <dbReference type="Proteomes" id="UP000288024"/>
    </source>
</evidence>
<feature type="binding site" evidence="8">
    <location>
        <position position="208"/>
    </location>
    <ligand>
        <name>Zn(2+)</name>
        <dbReference type="ChEBI" id="CHEBI:29105"/>
        <label>2</label>
    </ligand>
</feature>
<keyword evidence="2" id="KW-0031">Aminopeptidase</keyword>
<evidence type="ECO:0000256" key="3">
    <source>
        <dbReference type="ARBA" id="ARBA00022670"/>
    </source>
</evidence>
<protein>
    <submittedName>
        <fullName evidence="9">M42 family peptidase</fullName>
    </submittedName>
</protein>
<evidence type="ECO:0000256" key="8">
    <source>
        <dbReference type="PIRSR" id="PIRSR001123-2"/>
    </source>
</evidence>
<keyword evidence="10" id="KW-1185">Reference proteome</keyword>
<dbReference type="RefSeq" id="WP_127738273.1">
    <property type="nucleotide sequence ID" value="NZ_RZTZ01000003.1"/>
</dbReference>
<dbReference type="PIRSF" id="PIRSF001123">
    <property type="entry name" value="PepA_GA"/>
    <property type="match status" value="1"/>
</dbReference>
<dbReference type="InterPro" id="IPR023367">
    <property type="entry name" value="Peptidase_M42_dom2"/>
</dbReference>
<feature type="active site" description="Proton acceptor" evidence="7">
    <location>
        <position position="207"/>
    </location>
</feature>